<feature type="domain" description="NAD-dependent epimerase/dehydratase" evidence="1">
    <location>
        <begin position="6"/>
        <end position="226"/>
    </location>
</feature>
<dbReference type="SUPFAM" id="SSF51735">
    <property type="entry name" value="NAD(P)-binding Rossmann-fold domains"/>
    <property type="match status" value="1"/>
</dbReference>
<dbReference type="RefSeq" id="WP_394475424.1">
    <property type="nucleotide sequence ID" value="NZ_JBIGHV010000001.1"/>
</dbReference>
<proteinExistence type="predicted"/>
<dbReference type="Gene3D" id="3.90.25.10">
    <property type="entry name" value="UDP-galactose 4-epimerase, domain 1"/>
    <property type="match status" value="1"/>
</dbReference>
<sequence length="318" mass="34128">MRQAVWVVGAGGLLGSALVRALGRVDGALLHAVEQRLAWGRNDLLAAQLDREVQAFARAAERAGRWLLVWAAGVGSMSSDAASLGLEAQALDLLLERLAADLALRATPGCLVLASSAGAIYGQSSEDVISESSAAAPGTAYAAHKLRLEAKVCLAIEAQPGWAALLARYSTLYGTGQSRDKAQGLISQLARRIVANEVVHIYVPLDTIRDYIFADDAADRTLAAVHDLWDRAGEVVLKIIAAEQAVSIAQLVGVFRRVSRRPVRLVTSVNNLSPLYVRCIRFRSDEPAGQPHASGRCLHIGIHQVLEAERTASFHRQH</sequence>
<dbReference type="Pfam" id="PF01370">
    <property type="entry name" value="Epimerase"/>
    <property type="match status" value="1"/>
</dbReference>
<keyword evidence="3" id="KW-1185">Reference proteome</keyword>
<protein>
    <submittedName>
        <fullName evidence="2">NAD-dependent epimerase/dehydratase family protein</fullName>
    </submittedName>
</protein>
<dbReference type="EMBL" id="JBIGHV010000001">
    <property type="protein sequence ID" value="MFG6428496.1"/>
    <property type="molecule type" value="Genomic_DNA"/>
</dbReference>
<evidence type="ECO:0000313" key="2">
    <source>
        <dbReference type="EMBL" id="MFG6428496.1"/>
    </source>
</evidence>
<name>A0ABW7EVU9_9BURK</name>
<dbReference type="InterPro" id="IPR036291">
    <property type="entry name" value="NAD(P)-bd_dom_sf"/>
</dbReference>
<evidence type="ECO:0000313" key="3">
    <source>
        <dbReference type="Proteomes" id="UP001606210"/>
    </source>
</evidence>
<dbReference type="Proteomes" id="UP001606210">
    <property type="component" value="Unassembled WGS sequence"/>
</dbReference>
<dbReference type="PANTHER" id="PTHR43245:SF13">
    <property type="entry name" value="UDP-D-APIOSE_UDP-D-XYLOSE SYNTHASE 2"/>
    <property type="match status" value="1"/>
</dbReference>
<reference evidence="2 3" key="1">
    <citation type="submission" date="2024-08" db="EMBL/GenBank/DDBJ databases">
        <authorList>
            <person name="Lu H."/>
        </authorList>
    </citation>
    <scope>NUCLEOTIDE SEQUENCE [LARGE SCALE GENOMIC DNA]</scope>
    <source>
        <strain evidence="2 3">LYH14W</strain>
    </source>
</reference>
<accession>A0ABW7EVU9</accession>
<dbReference type="InterPro" id="IPR050177">
    <property type="entry name" value="Lipid_A_modif_metabolic_enz"/>
</dbReference>
<organism evidence="2 3">
    <name type="scientific">Pelomonas parva</name>
    <dbReference type="NCBI Taxonomy" id="3299032"/>
    <lineage>
        <taxon>Bacteria</taxon>
        <taxon>Pseudomonadati</taxon>
        <taxon>Pseudomonadota</taxon>
        <taxon>Betaproteobacteria</taxon>
        <taxon>Burkholderiales</taxon>
        <taxon>Sphaerotilaceae</taxon>
        <taxon>Roseateles</taxon>
    </lineage>
</organism>
<gene>
    <name evidence="2" type="ORF">ACG00Y_01145</name>
</gene>
<dbReference type="InterPro" id="IPR001509">
    <property type="entry name" value="Epimerase_deHydtase"/>
</dbReference>
<evidence type="ECO:0000259" key="1">
    <source>
        <dbReference type="Pfam" id="PF01370"/>
    </source>
</evidence>
<dbReference type="PANTHER" id="PTHR43245">
    <property type="entry name" value="BIFUNCTIONAL POLYMYXIN RESISTANCE PROTEIN ARNA"/>
    <property type="match status" value="1"/>
</dbReference>
<dbReference type="Gene3D" id="3.40.50.720">
    <property type="entry name" value="NAD(P)-binding Rossmann-like Domain"/>
    <property type="match status" value="1"/>
</dbReference>
<comment type="caution">
    <text evidence="2">The sequence shown here is derived from an EMBL/GenBank/DDBJ whole genome shotgun (WGS) entry which is preliminary data.</text>
</comment>